<dbReference type="InterPro" id="IPR001466">
    <property type="entry name" value="Beta-lactam-related"/>
</dbReference>
<dbReference type="PANTHER" id="PTHR46825">
    <property type="entry name" value="D-ALANYL-D-ALANINE-CARBOXYPEPTIDASE/ENDOPEPTIDASE AMPH"/>
    <property type="match status" value="1"/>
</dbReference>
<dbReference type="Pfam" id="PF00144">
    <property type="entry name" value="Beta-lactamase"/>
    <property type="match status" value="1"/>
</dbReference>
<evidence type="ECO:0000259" key="2">
    <source>
        <dbReference type="Pfam" id="PF00144"/>
    </source>
</evidence>
<dbReference type="RefSeq" id="WP_122979957.1">
    <property type="nucleotide sequence ID" value="NZ_BOMX01000150.1"/>
</dbReference>
<dbReference type="PROSITE" id="PS51318">
    <property type="entry name" value="TAT"/>
    <property type="match status" value="1"/>
</dbReference>
<keyword evidence="4" id="KW-1185">Reference proteome</keyword>
<protein>
    <submittedName>
        <fullName evidence="3">D-alanyl-D-alanine carboxypeptidase</fullName>
    </submittedName>
</protein>
<reference evidence="3 4" key="1">
    <citation type="submission" date="2019-06" db="EMBL/GenBank/DDBJ databases">
        <title>Sequencing the genomes of 1000 actinobacteria strains.</title>
        <authorList>
            <person name="Klenk H.-P."/>
        </authorList>
    </citation>
    <scope>NUCLEOTIDE SEQUENCE [LARGE SCALE GENOMIC DNA]</scope>
    <source>
        <strain evidence="3 4">DSM 43866</strain>
    </source>
</reference>
<dbReference type="SUPFAM" id="SSF56601">
    <property type="entry name" value="beta-lactamase/transpeptidase-like"/>
    <property type="match status" value="1"/>
</dbReference>
<comment type="caution">
    <text evidence="3">The sequence shown here is derived from an EMBL/GenBank/DDBJ whole genome shotgun (WGS) entry which is preliminary data.</text>
</comment>
<dbReference type="GO" id="GO:0004180">
    <property type="term" value="F:carboxypeptidase activity"/>
    <property type="evidence" value="ECO:0007669"/>
    <property type="project" value="UniProtKB-KW"/>
</dbReference>
<evidence type="ECO:0000313" key="4">
    <source>
        <dbReference type="Proteomes" id="UP000320239"/>
    </source>
</evidence>
<dbReference type="Gene3D" id="3.40.710.10">
    <property type="entry name" value="DD-peptidase/beta-lactamase superfamily"/>
    <property type="match status" value="1"/>
</dbReference>
<name>A0A561WBT4_ACTTI</name>
<sequence>MNRRQLLLSASGVAGTVLLGAPAAAAPAGPDLTGLVEDLHTAGIPGVHARVERGGRGYAPAAGVADLRTGRAARPGLRHRVGGVTKSFVAVTVLHLVGERRVDLDQPVSRYLPGVVPGDRGRRTTVRMLLNHTSGIADHARTALDPAGDERVLFATRASIAATATRRFTPPQLVARGLGMAPVGEPGALWSYSNTNYVLLAMLIERVTGRSYEAEVTRRVLRPLGLNATTLPGGRRALPGAHMAAYVPWDDGRPRDFTRYDMSWAWGGADLISTPGDVNRFYRLLLGGRVLPAALLREMMTTVPMAAAYPEYAGYGLGIFWLAGTCGRMWGHDGLAVGHSTYSGHAEDGHSVQFTLAENANFFPLGDPRVAAIDAARTAFEGAVFDGCGAPARLGRWWPHRVRDAFLH</sequence>
<keyword evidence="3" id="KW-0378">Hydrolase</keyword>
<dbReference type="AlphaFoldDB" id="A0A561WBT4"/>
<feature type="chain" id="PRO_5021980916" evidence="1">
    <location>
        <begin position="26"/>
        <end position="408"/>
    </location>
</feature>
<dbReference type="EMBL" id="VIWY01000003">
    <property type="protein sequence ID" value="TWG21324.1"/>
    <property type="molecule type" value="Genomic_DNA"/>
</dbReference>
<gene>
    <name evidence="3" type="ORF">FHX34_103862</name>
</gene>
<feature type="domain" description="Beta-lactamase-related" evidence="2">
    <location>
        <begin position="37"/>
        <end position="342"/>
    </location>
</feature>
<dbReference type="OrthoDB" id="3174977at2"/>
<proteinExistence type="predicted"/>
<organism evidence="3 4">
    <name type="scientific">Actinoplanes teichomyceticus</name>
    <dbReference type="NCBI Taxonomy" id="1867"/>
    <lineage>
        <taxon>Bacteria</taxon>
        <taxon>Bacillati</taxon>
        <taxon>Actinomycetota</taxon>
        <taxon>Actinomycetes</taxon>
        <taxon>Micromonosporales</taxon>
        <taxon>Micromonosporaceae</taxon>
        <taxon>Actinoplanes</taxon>
    </lineage>
</organism>
<dbReference type="PANTHER" id="PTHR46825:SF7">
    <property type="entry name" value="D-ALANYL-D-ALANINE CARBOXYPEPTIDASE"/>
    <property type="match status" value="1"/>
</dbReference>
<feature type="signal peptide" evidence="1">
    <location>
        <begin position="1"/>
        <end position="25"/>
    </location>
</feature>
<keyword evidence="3" id="KW-0121">Carboxypeptidase</keyword>
<dbReference type="InterPro" id="IPR050491">
    <property type="entry name" value="AmpC-like"/>
</dbReference>
<keyword evidence="1" id="KW-0732">Signal</keyword>
<evidence type="ECO:0000256" key="1">
    <source>
        <dbReference type="SAM" id="SignalP"/>
    </source>
</evidence>
<dbReference type="InterPro" id="IPR006311">
    <property type="entry name" value="TAT_signal"/>
</dbReference>
<dbReference type="Proteomes" id="UP000320239">
    <property type="component" value="Unassembled WGS sequence"/>
</dbReference>
<dbReference type="InterPro" id="IPR012338">
    <property type="entry name" value="Beta-lactam/transpept-like"/>
</dbReference>
<keyword evidence="3" id="KW-0645">Protease</keyword>
<evidence type="ECO:0000313" key="3">
    <source>
        <dbReference type="EMBL" id="TWG21324.1"/>
    </source>
</evidence>
<accession>A0A561WBT4</accession>